<dbReference type="InterPro" id="IPR039421">
    <property type="entry name" value="Type_1_exporter"/>
</dbReference>
<dbReference type="RefSeq" id="WP_147259780.1">
    <property type="nucleotide sequence ID" value="NZ_VIWU01000001.1"/>
</dbReference>
<organism evidence="11 12">
    <name type="scientific">Pseudonocardia hierapolitana</name>
    <dbReference type="NCBI Taxonomy" id="1128676"/>
    <lineage>
        <taxon>Bacteria</taxon>
        <taxon>Bacillati</taxon>
        <taxon>Actinomycetota</taxon>
        <taxon>Actinomycetes</taxon>
        <taxon>Pseudonocardiales</taxon>
        <taxon>Pseudonocardiaceae</taxon>
        <taxon>Pseudonocardia</taxon>
    </lineage>
</organism>
<dbReference type="SUPFAM" id="SSF90123">
    <property type="entry name" value="ABC transporter transmembrane region"/>
    <property type="match status" value="1"/>
</dbReference>
<feature type="transmembrane region" description="Helical" evidence="8">
    <location>
        <begin position="64"/>
        <end position="88"/>
    </location>
</feature>
<protein>
    <submittedName>
        <fullName evidence="11">ATP-binding cassette subfamily B protein</fullName>
    </submittedName>
</protein>
<evidence type="ECO:0000256" key="2">
    <source>
        <dbReference type="ARBA" id="ARBA00022692"/>
    </source>
</evidence>
<name>A0A561T2A8_9PSEU</name>
<keyword evidence="4 11" id="KW-0067">ATP-binding</keyword>
<dbReference type="SUPFAM" id="SSF52540">
    <property type="entry name" value="P-loop containing nucleoside triphosphate hydrolases"/>
    <property type="match status" value="1"/>
</dbReference>
<evidence type="ECO:0000256" key="8">
    <source>
        <dbReference type="SAM" id="Phobius"/>
    </source>
</evidence>
<comment type="caution">
    <text evidence="11">The sequence shown here is derived from an EMBL/GenBank/DDBJ whole genome shotgun (WGS) entry which is preliminary data.</text>
</comment>
<dbReference type="InterPro" id="IPR017871">
    <property type="entry name" value="ABC_transporter-like_CS"/>
</dbReference>
<dbReference type="SMART" id="SM00382">
    <property type="entry name" value="AAA"/>
    <property type="match status" value="1"/>
</dbReference>
<keyword evidence="6 8" id="KW-0472">Membrane</keyword>
<dbReference type="PANTHER" id="PTHR24221">
    <property type="entry name" value="ATP-BINDING CASSETTE SUB-FAMILY B"/>
    <property type="match status" value="1"/>
</dbReference>
<evidence type="ECO:0000313" key="12">
    <source>
        <dbReference type="Proteomes" id="UP000321261"/>
    </source>
</evidence>
<evidence type="ECO:0000256" key="6">
    <source>
        <dbReference type="ARBA" id="ARBA00023136"/>
    </source>
</evidence>
<keyword evidence="12" id="KW-1185">Reference proteome</keyword>
<dbReference type="InterPro" id="IPR003593">
    <property type="entry name" value="AAA+_ATPase"/>
</dbReference>
<feature type="transmembrane region" description="Helical" evidence="8">
    <location>
        <begin position="133"/>
        <end position="157"/>
    </location>
</feature>
<comment type="subcellular location">
    <subcellularLocation>
        <location evidence="1">Cell membrane</location>
        <topology evidence="1">Multi-pass membrane protein</topology>
    </subcellularLocation>
</comment>
<reference evidence="11 12" key="1">
    <citation type="submission" date="2019-06" db="EMBL/GenBank/DDBJ databases">
        <title>Sequencing the genomes of 1000 actinobacteria strains.</title>
        <authorList>
            <person name="Klenk H.-P."/>
        </authorList>
    </citation>
    <scope>NUCLEOTIDE SEQUENCE [LARGE SCALE GENOMIC DNA]</scope>
    <source>
        <strain evidence="11 12">DSM 45671</strain>
    </source>
</reference>
<dbReference type="Pfam" id="PF00005">
    <property type="entry name" value="ABC_tran"/>
    <property type="match status" value="1"/>
</dbReference>
<keyword evidence="2 8" id="KW-0812">Transmembrane</keyword>
<sequence>MTGEQLSTWRVARRLAAYRPGTFLLSLAFFVAASSSMLLVGWLLQQIFDAMSGDRPAGIGVHGVIAVLAAVELVRIAAHWGGVVRIFYLEQLRGLLRLNMLRAQMASGGAEACSLPASSGEAVSRFRDDVDDFLGFLDIALFVAGELVFAAGAITVMLTIDPLMTVSVVLPLATVVISTRMASRKIRKRRAAYRRATAEATGLLGAMFGAVLTVKTAHAGGGIVDRLAEYDERRRRAGLRDQLGTQMIDTFSRVTVSLSTGLVLLLAIPASGSGDFTVGDLALFASYVGTLVAMPRYAGRLLAGHRQAGVAVERMAALLPGASPERLVTHRPLFDEDLPHGTPARAAGVLRRLDVRDLTAVHPGSGHGVRHVELTSVRGSFVVITGPAGAGKTTLLRALLGLMPIQGGEVLWNGEPVEDRSGFFVPPRCAYVPQVPRLFSESLQDNLLLGSDDTAGVTAALRTAVFDADVAAMPEGLATAVGTRGVRLSGGQIQRAALARALVRRPDLLVLDDVSSALDVHTERQLWDRLLARRDRTLIVVSNRPATISRADQVIRLEGGRESPSPEQSTDLRARDAAA</sequence>
<evidence type="ECO:0000256" key="1">
    <source>
        <dbReference type="ARBA" id="ARBA00004651"/>
    </source>
</evidence>
<dbReference type="InterPro" id="IPR003439">
    <property type="entry name" value="ABC_transporter-like_ATP-bd"/>
</dbReference>
<dbReference type="PROSITE" id="PS00211">
    <property type="entry name" value="ABC_TRANSPORTER_1"/>
    <property type="match status" value="1"/>
</dbReference>
<feature type="transmembrane region" description="Helical" evidence="8">
    <location>
        <begin position="21"/>
        <end position="44"/>
    </location>
</feature>
<evidence type="ECO:0000256" key="7">
    <source>
        <dbReference type="SAM" id="MobiDB-lite"/>
    </source>
</evidence>
<dbReference type="GO" id="GO:0005524">
    <property type="term" value="F:ATP binding"/>
    <property type="evidence" value="ECO:0007669"/>
    <property type="project" value="UniProtKB-KW"/>
</dbReference>
<evidence type="ECO:0000256" key="3">
    <source>
        <dbReference type="ARBA" id="ARBA00022741"/>
    </source>
</evidence>
<dbReference type="OrthoDB" id="9806127at2"/>
<accession>A0A561T2A8</accession>
<dbReference type="Pfam" id="PF00664">
    <property type="entry name" value="ABC_membrane"/>
    <property type="match status" value="1"/>
</dbReference>
<dbReference type="InterPro" id="IPR011527">
    <property type="entry name" value="ABC1_TM_dom"/>
</dbReference>
<feature type="compositionally biased region" description="Basic and acidic residues" evidence="7">
    <location>
        <begin position="570"/>
        <end position="579"/>
    </location>
</feature>
<feature type="transmembrane region" description="Helical" evidence="8">
    <location>
        <begin position="163"/>
        <end position="182"/>
    </location>
</feature>
<dbReference type="GO" id="GO:0016887">
    <property type="term" value="F:ATP hydrolysis activity"/>
    <property type="evidence" value="ECO:0007669"/>
    <property type="project" value="InterPro"/>
</dbReference>
<evidence type="ECO:0000259" key="9">
    <source>
        <dbReference type="PROSITE" id="PS50893"/>
    </source>
</evidence>
<keyword evidence="5 8" id="KW-1133">Transmembrane helix</keyword>
<dbReference type="EMBL" id="VIWU01000001">
    <property type="protein sequence ID" value="TWF81242.1"/>
    <property type="molecule type" value="Genomic_DNA"/>
</dbReference>
<evidence type="ECO:0000259" key="10">
    <source>
        <dbReference type="PROSITE" id="PS50929"/>
    </source>
</evidence>
<dbReference type="AlphaFoldDB" id="A0A561T2A8"/>
<dbReference type="Proteomes" id="UP000321261">
    <property type="component" value="Unassembled WGS sequence"/>
</dbReference>
<feature type="region of interest" description="Disordered" evidence="7">
    <location>
        <begin position="559"/>
        <end position="579"/>
    </location>
</feature>
<dbReference type="GO" id="GO:0140359">
    <property type="term" value="F:ABC-type transporter activity"/>
    <property type="evidence" value="ECO:0007669"/>
    <property type="project" value="InterPro"/>
</dbReference>
<evidence type="ECO:0000256" key="4">
    <source>
        <dbReference type="ARBA" id="ARBA00022840"/>
    </source>
</evidence>
<feature type="domain" description="ABC transporter" evidence="9">
    <location>
        <begin position="353"/>
        <end position="577"/>
    </location>
</feature>
<dbReference type="PROSITE" id="PS50929">
    <property type="entry name" value="ABC_TM1F"/>
    <property type="match status" value="1"/>
</dbReference>
<evidence type="ECO:0000256" key="5">
    <source>
        <dbReference type="ARBA" id="ARBA00022989"/>
    </source>
</evidence>
<dbReference type="GO" id="GO:0005886">
    <property type="term" value="C:plasma membrane"/>
    <property type="evidence" value="ECO:0007669"/>
    <property type="project" value="UniProtKB-SubCell"/>
</dbReference>
<dbReference type="PROSITE" id="PS50893">
    <property type="entry name" value="ABC_TRANSPORTER_2"/>
    <property type="match status" value="1"/>
</dbReference>
<dbReference type="Gene3D" id="3.40.50.300">
    <property type="entry name" value="P-loop containing nucleotide triphosphate hydrolases"/>
    <property type="match status" value="1"/>
</dbReference>
<dbReference type="PANTHER" id="PTHR24221:SF423">
    <property type="entry name" value="ABC TRANSPORTER"/>
    <property type="match status" value="1"/>
</dbReference>
<keyword evidence="3" id="KW-0547">Nucleotide-binding</keyword>
<proteinExistence type="predicted"/>
<dbReference type="InterPro" id="IPR036640">
    <property type="entry name" value="ABC1_TM_sf"/>
</dbReference>
<dbReference type="Gene3D" id="1.20.1560.10">
    <property type="entry name" value="ABC transporter type 1, transmembrane domain"/>
    <property type="match status" value="1"/>
</dbReference>
<evidence type="ECO:0000313" key="11">
    <source>
        <dbReference type="EMBL" id="TWF81242.1"/>
    </source>
</evidence>
<gene>
    <name evidence="11" type="ORF">FHX44_117185</name>
</gene>
<feature type="domain" description="ABC transmembrane type-1" evidence="10">
    <location>
        <begin position="24"/>
        <end position="291"/>
    </location>
</feature>
<dbReference type="InterPro" id="IPR027417">
    <property type="entry name" value="P-loop_NTPase"/>
</dbReference>